<dbReference type="InterPro" id="IPR003594">
    <property type="entry name" value="HATPase_dom"/>
</dbReference>
<evidence type="ECO:0000256" key="7">
    <source>
        <dbReference type="SAM" id="Coils"/>
    </source>
</evidence>
<feature type="compositionally biased region" description="Low complexity" evidence="8">
    <location>
        <begin position="217"/>
        <end position="226"/>
    </location>
</feature>
<dbReference type="GO" id="GO:0016301">
    <property type="term" value="F:kinase activity"/>
    <property type="evidence" value="ECO:0007669"/>
    <property type="project" value="UniProtKB-KW"/>
</dbReference>
<feature type="domain" description="Histidine kinase" evidence="9">
    <location>
        <begin position="347"/>
        <end position="671"/>
    </location>
</feature>
<evidence type="ECO:0000259" key="10">
    <source>
        <dbReference type="PROSITE" id="PS50110"/>
    </source>
</evidence>
<keyword evidence="3 6" id="KW-0597">Phosphoprotein</keyword>
<dbReference type="SUPFAM" id="SSF55874">
    <property type="entry name" value="ATPase domain of HSP90 chaperone/DNA topoisomerase II/histidine kinase"/>
    <property type="match status" value="2"/>
</dbReference>
<dbReference type="CDD" id="cd00082">
    <property type="entry name" value="HisKA"/>
    <property type="match status" value="1"/>
</dbReference>
<dbReference type="InterPro" id="IPR003661">
    <property type="entry name" value="HisK_dim/P_dom"/>
</dbReference>
<feature type="region of interest" description="Disordered" evidence="8">
    <location>
        <begin position="489"/>
        <end position="540"/>
    </location>
</feature>
<feature type="domain" description="Response regulatory" evidence="10">
    <location>
        <begin position="755"/>
        <end position="907"/>
    </location>
</feature>
<dbReference type="Pfam" id="PF14417">
    <property type="entry name" value="MEDS"/>
    <property type="match status" value="1"/>
</dbReference>
<dbReference type="PROSITE" id="PS50110">
    <property type="entry name" value="RESPONSE_REGULATORY"/>
    <property type="match status" value="1"/>
</dbReference>
<evidence type="ECO:0000256" key="1">
    <source>
        <dbReference type="ARBA" id="ARBA00000085"/>
    </source>
</evidence>
<reference evidence="11" key="1">
    <citation type="journal article" date="2022" name="bioRxiv">
        <title>Genomics of Preaxostyla Flagellates Illuminates Evolutionary Transitions and the Path Towards Mitochondrial Loss.</title>
        <authorList>
            <person name="Novak L.V.F."/>
            <person name="Treitli S.C."/>
            <person name="Pyrih J."/>
            <person name="Halakuc P."/>
            <person name="Pipaliya S.V."/>
            <person name="Vacek V."/>
            <person name="Brzon O."/>
            <person name="Soukal P."/>
            <person name="Eme L."/>
            <person name="Dacks J.B."/>
            <person name="Karnkowska A."/>
            <person name="Elias M."/>
            <person name="Hampl V."/>
        </authorList>
    </citation>
    <scope>NUCLEOTIDE SEQUENCE</scope>
    <source>
        <strain evidence="11">RCP-MX</strain>
    </source>
</reference>
<feature type="compositionally biased region" description="Low complexity" evidence="8">
    <location>
        <begin position="677"/>
        <end position="694"/>
    </location>
</feature>
<feature type="modified residue" description="4-aspartylphosphate" evidence="6">
    <location>
        <position position="838"/>
    </location>
</feature>
<dbReference type="CDD" id="cd17546">
    <property type="entry name" value="REC_hyHK_CKI1_RcsC-like"/>
    <property type="match status" value="1"/>
</dbReference>
<comment type="caution">
    <text evidence="11">The sequence shown here is derived from an EMBL/GenBank/DDBJ whole genome shotgun (WGS) entry which is preliminary data.</text>
</comment>
<dbReference type="InterPro" id="IPR036097">
    <property type="entry name" value="HisK_dim/P_sf"/>
</dbReference>
<dbReference type="EMBL" id="JAPMOS010000002">
    <property type="protein sequence ID" value="KAJ4462677.1"/>
    <property type="molecule type" value="Genomic_DNA"/>
</dbReference>
<dbReference type="Gene3D" id="3.30.565.10">
    <property type="entry name" value="Histidine kinase-like ATPase, C-terminal domain"/>
    <property type="match status" value="1"/>
</dbReference>
<dbReference type="Gene3D" id="1.10.287.130">
    <property type="match status" value="1"/>
</dbReference>
<comment type="catalytic activity">
    <reaction evidence="1">
        <text>ATP + protein L-histidine = ADP + protein N-phospho-L-histidine.</text>
        <dbReference type="EC" id="2.7.13.3"/>
    </reaction>
</comment>
<keyword evidence="4" id="KW-0808">Transferase</keyword>
<keyword evidence="5 11" id="KW-0418">Kinase</keyword>
<dbReference type="SMART" id="SM00448">
    <property type="entry name" value="REC"/>
    <property type="match status" value="1"/>
</dbReference>
<dbReference type="InterPro" id="IPR036890">
    <property type="entry name" value="HATPase_C_sf"/>
</dbReference>
<dbReference type="SUPFAM" id="SSF47384">
    <property type="entry name" value="Homodimeric domain of signal transducing histidine kinase"/>
    <property type="match status" value="1"/>
</dbReference>
<evidence type="ECO:0000256" key="8">
    <source>
        <dbReference type="SAM" id="MobiDB-lite"/>
    </source>
</evidence>
<keyword evidence="12" id="KW-1185">Reference proteome</keyword>
<organism evidence="11 12">
    <name type="scientific">Paratrimastix pyriformis</name>
    <dbReference type="NCBI Taxonomy" id="342808"/>
    <lineage>
        <taxon>Eukaryota</taxon>
        <taxon>Metamonada</taxon>
        <taxon>Preaxostyla</taxon>
        <taxon>Paratrimastigidae</taxon>
        <taxon>Paratrimastix</taxon>
    </lineage>
</organism>
<evidence type="ECO:0000256" key="3">
    <source>
        <dbReference type="ARBA" id="ARBA00022553"/>
    </source>
</evidence>
<dbReference type="InterPro" id="IPR001789">
    <property type="entry name" value="Sig_transdc_resp-reg_receiver"/>
</dbReference>
<evidence type="ECO:0000256" key="4">
    <source>
        <dbReference type="ARBA" id="ARBA00022679"/>
    </source>
</evidence>
<feature type="compositionally biased region" description="Polar residues" evidence="8">
    <location>
        <begin position="494"/>
        <end position="504"/>
    </location>
</feature>
<dbReference type="SUPFAM" id="SSF52172">
    <property type="entry name" value="CheY-like"/>
    <property type="match status" value="1"/>
</dbReference>
<feature type="region of interest" description="Disordered" evidence="8">
    <location>
        <begin position="677"/>
        <end position="750"/>
    </location>
</feature>
<dbReference type="Proteomes" id="UP001141327">
    <property type="component" value="Unassembled WGS sequence"/>
</dbReference>
<dbReference type="InterPro" id="IPR005467">
    <property type="entry name" value="His_kinase_dom"/>
</dbReference>
<evidence type="ECO:0000313" key="12">
    <source>
        <dbReference type="Proteomes" id="UP001141327"/>
    </source>
</evidence>
<dbReference type="EC" id="2.7.13.3" evidence="2"/>
<dbReference type="Pfam" id="PF00512">
    <property type="entry name" value="HisKA"/>
    <property type="match status" value="1"/>
</dbReference>
<dbReference type="InterPro" id="IPR004358">
    <property type="entry name" value="Sig_transdc_His_kin-like_C"/>
</dbReference>
<evidence type="ECO:0000256" key="6">
    <source>
        <dbReference type="PROSITE-ProRule" id="PRU00169"/>
    </source>
</evidence>
<feature type="coiled-coil region" evidence="7">
    <location>
        <begin position="278"/>
        <end position="337"/>
    </location>
</feature>
<dbReference type="Gene3D" id="3.40.50.2300">
    <property type="match status" value="1"/>
</dbReference>
<accession>A0ABQ8UY28</accession>
<evidence type="ECO:0000313" key="11">
    <source>
        <dbReference type="EMBL" id="KAJ4462677.1"/>
    </source>
</evidence>
<dbReference type="InterPro" id="IPR011006">
    <property type="entry name" value="CheY-like_superfamily"/>
</dbReference>
<gene>
    <name evidence="11" type="ORF">PAPYR_685</name>
</gene>
<feature type="region of interest" description="Disordered" evidence="8">
    <location>
        <begin position="553"/>
        <end position="573"/>
    </location>
</feature>
<evidence type="ECO:0000256" key="5">
    <source>
        <dbReference type="ARBA" id="ARBA00022777"/>
    </source>
</evidence>
<evidence type="ECO:0000256" key="2">
    <source>
        <dbReference type="ARBA" id="ARBA00012438"/>
    </source>
</evidence>
<protein>
    <recommendedName>
        <fullName evidence="2">histidine kinase</fullName>
        <ecNumber evidence="2">2.7.13.3</ecNumber>
    </recommendedName>
</protein>
<dbReference type="PRINTS" id="PR00344">
    <property type="entry name" value="BCTRLSENSOR"/>
</dbReference>
<name>A0ABQ8UY28_9EUKA</name>
<dbReference type="SMART" id="SM00387">
    <property type="entry name" value="HATPase_c"/>
    <property type="match status" value="1"/>
</dbReference>
<dbReference type="PANTHER" id="PTHR43047">
    <property type="entry name" value="TWO-COMPONENT HISTIDINE PROTEIN KINASE"/>
    <property type="match status" value="1"/>
</dbReference>
<keyword evidence="7" id="KW-0175">Coiled coil</keyword>
<proteinExistence type="predicted"/>
<feature type="region of interest" description="Disordered" evidence="8">
    <location>
        <begin position="187"/>
        <end position="254"/>
    </location>
</feature>
<feature type="compositionally biased region" description="Acidic residues" evidence="8">
    <location>
        <begin position="505"/>
        <end position="517"/>
    </location>
</feature>
<dbReference type="InterPro" id="IPR025847">
    <property type="entry name" value="MEDS_domain"/>
</dbReference>
<dbReference type="SMART" id="SM00388">
    <property type="entry name" value="HisKA"/>
    <property type="match status" value="1"/>
</dbReference>
<sequence>MGALARHERCVIVMSPRLGVAYERSLANPQVKSAAENSQVIALDHSFYIHSSGLLQKEAIGTAWQVLIKEAELDGYAGFRGCGELYDNVDGAVAYEQCCNQLIASSTFPVSALCVFDPLVISDQDALPLLQEHYYLSTGGMAPPDTATSTDEWFLMPPNVSPVTNNEEGHLQPVFVNNTLVGTVAIGTIAPPQPGPGQEDPSSIAAVLPSPYAGPPSDQDSSASDDSLSEDSDLLSVENLPQNAPGEGGGGGGGSHIPLLHHCLNLLIRQQTAEEVLQARVAERTRELTEERRRLEAEIAIRAQKEAELDRLAQSLEAQVQQRTRELEAALAQAERSSKYKSSFLAQMSHEIRTPLGGVVTTSALLAETDLDPAQRELVDIIHHSASHLQTVINDVLDFEKISSHRLTLTYAAMDPHECIREATQCVTGLIQARSLRLAVEADPALPHLVLADRTRLRQILVNLLSNAAKFTPPEGRIVVRARVAPAQAEPASPTMTFITSVTPESEDEDEDEDEDQPTPTLAASRGAAASSPDGHQVEHHPWDIQVLRDEEEVRAQGGPEEAGRITSDDLAPDRASLQVGEGRPPMALKTIEFSVSDTGCGVPRRLHRFIFRRFRQVLTHSSASRQPGTGLGLSISRNLATGMGGGIGLDSAPEEGRLGSTFTFTIRVLVPQSPADSTAPAAATAGASAQVPSPDMGPATSPQPGGSCCSCSAEPALPSPPSPLIPGLGSAAPVQQPQSGSDGGAGGAAPAGMRVVLVEDNPVNQRVAQLVLGRLNQRPVAVFEHGLLLLQALGVPAQAAQASGGSCEPLGDSDAPSPPPAPIALGPEAGPLVVLLDLSMPVMDGFTTAAHVMQHFPDPATRPILVALTANAIESERQRCLAAGFDFFITKPFSPATLKTLLLQNVPALIRKRGAL</sequence>
<evidence type="ECO:0000259" key="9">
    <source>
        <dbReference type="PROSITE" id="PS50109"/>
    </source>
</evidence>
<dbReference type="Pfam" id="PF00072">
    <property type="entry name" value="Response_reg"/>
    <property type="match status" value="1"/>
</dbReference>
<dbReference type="PROSITE" id="PS50109">
    <property type="entry name" value="HIS_KIN"/>
    <property type="match status" value="1"/>
</dbReference>
<dbReference type="Pfam" id="PF02518">
    <property type="entry name" value="HATPase_c"/>
    <property type="match status" value="1"/>
</dbReference>
<feature type="compositionally biased region" description="Low complexity" evidence="8">
    <location>
        <begin position="726"/>
        <end position="741"/>
    </location>
</feature>